<dbReference type="EMBL" id="BLXT01005456">
    <property type="protein sequence ID" value="GFO22830.1"/>
    <property type="molecule type" value="Genomic_DNA"/>
</dbReference>
<comment type="caution">
    <text evidence="1">The sequence shown here is derived from an EMBL/GenBank/DDBJ whole genome shotgun (WGS) entry which is preliminary data.</text>
</comment>
<organism evidence="1 2">
    <name type="scientific">Plakobranchus ocellatus</name>
    <dbReference type="NCBI Taxonomy" id="259542"/>
    <lineage>
        <taxon>Eukaryota</taxon>
        <taxon>Metazoa</taxon>
        <taxon>Spiralia</taxon>
        <taxon>Lophotrochozoa</taxon>
        <taxon>Mollusca</taxon>
        <taxon>Gastropoda</taxon>
        <taxon>Heterobranchia</taxon>
        <taxon>Euthyneura</taxon>
        <taxon>Panpulmonata</taxon>
        <taxon>Sacoglossa</taxon>
        <taxon>Placobranchoidea</taxon>
        <taxon>Plakobranchidae</taxon>
        <taxon>Plakobranchus</taxon>
    </lineage>
</organism>
<dbReference type="Proteomes" id="UP000735302">
    <property type="component" value="Unassembled WGS sequence"/>
</dbReference>
<keyword evidence="2" id="KW-1185">Reference proteome</keyword>
<dbReference type="AlphaFoldDB" id="A0AAV4BUL2"/>
<gene>
    <name evidence="1" type="ORF">PoB_004933500</name>
</gene>
<reference evidence="1 2" key="1">
    <citation type="journal article" date="2021" name="Elife">
        <title>Chloroplast acquisition without the gene transfer in kleptoplastic sea slugs, Plakobranchus ocellatus.</title>
        <authorList>
            <person name="Maeda T."/>
            <person name="Takahashi S."/>
            <person name="Yoshida T."/>
            <person name="Shimamura S."/>
            <person name="Takaki Y."/>
            <person name="Nagai Y."/>
            <person name="Toyoda A."/>
            <person name="Suzuki Y."/>
            <person name="Arimoto A."/>
            <person name="Ishii H."/>
            <person name="Satoh N."/>
            <person name="Nishiyama T."/>
            <person name="Hasebe M."/>
            <person name="Maruyama T."/>
            <person name="Minagawa J."/>
            <person name="Obokata J."/>
            <person name="Shigenobu S."/>
        </authorList>
    </citation>
    <scope>NUCLEOTIDE SEQUENCE [LARGE SCALE GENOMIC DNA]</scope>
</reference>
<evidence type="ECO:0000313" key="1">
    <source>
        <dbReference type="EMBL" id="GFO22830.1"/>
    </source>
</evidence>
<name>A0AAV4BUL2_9GAST</name>
<protein>
    <submittedName>
        <fullName evidence="1">Uncharacterized protein</fullName>
    </submittedName>
</protein>
<evidence type="ECO:0000313" key="2">
    <source>
        <dbReference type="Proteomes" id="UP000735302"/>
    </source>
</evidence>
<proteinExistence type="predicted"/>
<accession>A0AAV4BUL2</accession>
<sequence>MFDTLILIWVMKPMEFGHQLTLFVGSEFADPNRFRWYVVHVTGRAANSIEADVYYGSRDDDLEFVVIQAEQQMGSKWISIQAEQK</sequence>